<evidence type="ECO:0000256" key="1">
    <source>
        <dbReference type="SAM" id="SignalP"/>
    </source>
</evidence>
<feature type="chain" id="PRO_5042060344" description="Secreted protein" evidence="1">
    <location>
        <begin position="23"/>
        <end position="72"/>
    </location>
</feature>
<sequence>MARAMRFVRAWLGAATLVLNRAHQAKPSSVNMAAYNGAISLSIRRLPGSIPRRHRDDWLLPAAFQSFFSKTI</sequence>
<evidence type="ECO:0000313" key="2">
    <source>
        <dbReference type="EMBL" id="KAK3793981.1"/>
    </source>
</evidence>
<accession>A0AAE1E4J6</accession>
<protein>
    <recommendedName>
        <fullName evidence="4">Secreted protein</fullName>
    </recommendedName>
</protein>
<reference evidence="2" key="1">
    <citation type="journal article" date="2023" name="G3 (Bethesda)">
        <title>A reference genome for the long-term kleptoplast-retaining sea slug Elysia crispata morphotype clarki.</title>
        <authorList>
            <person name="Eastman K.E."/>
            <person name="Pendleton A.L."/>
            <person name="Shaikh M.A."/>
            <person name="Suttiyut T."/>
            <person name="Ogas R."/>
            <person name="Tomko P."/>
            <person name="Gavelis G."/>
            <person name="Widhalm J.R."/>
            <person name="Wisecaver J.H."/>
        </authorList>
    </citation>
    <scope>NUCLEOTIDE SEQUENCE</scope>
    <source>
        <strain evidence="2">ECLA1</strain>
    </source>
</reference>
<organism evidence="2 3">
    <name type="scientific">Elysia crispata</name>
    <name type="common">lettuce slug</name>
    <dbReference type="NCBI Taxonomy" id="231223"/>
    <lineage>
        <taxon>Eukaryota</taxon>
        <taxon>Metazoa</taxon>
        <taxon>Spiralia</taxon>
        <taxon>Lophotrochozoa</taxon>
        <taxon>Mollusca</taxon>
        <taxon>Gastropoda</taxon>
        <taxon>Heterobranchia</taxon>
        <taxon>Euthyneura</taxon>
        <taxon>Panpulmonata</taxon>
        <taxon>Sacoglossa</taxon>
        <taxon>Placobranchoidea</taxon>
        <taxon>Plakobranchidae</taxon>
        <taxon>Elysia</taxon>
    </lineage>
</organism>
<gene>
    <name evidence="2" type="ORF">RRG08_011512</name>
</gene>
<keyword evidence="1" id="KW-0732">Signal</keyword>
<keyword evidence="3" id="KW-1185">Reference proteome</keyword>
<evidence type="ECO:0000313" key="3">
    <source>
        <dbReference type="Proteomes" id="UP001283361"/>
    </source>
</evidence>
<proteinExistence type="predicted"/>
<name>A0AAE1E4J6_9GAST</name>
<feature type="signal peptide" evidence="1">
    <location>
        <begin position="1"/>
        <end position="22"/>
    </location>
</feature>
<evidence type="ECO:0008006" key="4">
    <source>
        <dbReference type="Google" id="ProtNLM"/>
    </source>
</evidence>
<comment type="caution">
    <text evidence="2">The sequence shown here is derived from an EMBL/GenBank/DDBJ whole genome shotgun (WGS) entry which is preliminary data.</text>
</comment>
<dbReference type="Proteomes" id="UP001283361">
    <property type="component" value="Unassembled WGS sequence"/>
</dbReference>
<dbReference type="AlphaFoldDB" id="A0AAE1E4J6"/>
<dbReference type="EMBL" id="JAWDGP010001158">
    <property type="protein sequence ID" value="KAK3793981.1"/>
    <property type="molecule type" value="Genomic_DNA"/>
</dbReference>